<keyword evidence="3" id="KW-1185">Reference proteome</keyword>
<reference evidence="2 3" key="1">
    <citation type="journal article" date="2018" name="Genet. Mol. Biol.">
        <title>The genome sequence of Dyella jiangningensis FCAV SCS01 from a lignocellulose-decomposing microbial consortium metagenome reveals potential for biotechnological applications.</title>
        <authorList>
            <person name="Desiderato J.G."/>
            <person name="Alvarenga D.O."/>
            <person name="Constancio M.T.L."/>
            <person name="Alves L.M.C."/>
            <person name="Varani A.M."/>
        </authorList>
    </citation>
    <scope>NUCLEOTIDE SEQUENCE [LARGE SCALE GENOMIC DNA]</scope>
    <source>
        <strain evidence="2 3">FCAV SCS01</strain>
    </source>
</reference>
<gene>
    <name evidence="2" type="ORF">CA260_05170</name>
</gene>
<evidence type="ECO:0000256" key="1">
    <source>
        <dbReference type="SAM" id="SignalP"/>
    </source>
</evidence>
<organism evidence="2 3">
    <name type="scientific">Dyella jiangningensis</name>
    <dbReference type="NCBI Taxonomy" id="1379159"/>
    <lineage>
        <taxon>Bacteria</taxon>
        <taxon>Pseudomonadati</taxon>
        <taxon>Pseudomonadota</taxon>
        <taxon>Gammaproteobacteria</taxon>
        <taxon>Lysobacterales</taxon>
        <taxon>Rhodanobacteraceae</taxon>
        <taxon>Dyella</taxon>
    </lineage>
</organism>
<feature type="signal peptide" evidence="1">
    <location>
        <begin position="1"/>
        <end position="32"/>
    </location>
</feature>
<dbReference type="EMBL" id="NFZS01000001">
    <property type="protein sequence ID" value="RAO77278.1"/>
    <property type="molecule type" value="Genomic_DNA"/>
</dbReference>
<accession>A0A328P4T5</accession>
<evidence type="ECO:0000313" key="3">
    <source>
        <dbReference type="Proteomes" id="UP000248926"/>
    </source>
</evidence>
<dbReference type="OrthoDB" id="5936191at2"/>
<feature type="chain" id="PRO_5016335266" evidence="1">
    <location>
        <begin position="33"/>
        <end position="378"/>
    </location>
</feature>
<evidence type="ECO:0000313" key="2">
    <source>
        <dbReference type="EMBL" id="RAO77278.1"/>
    </source>
</evidence>
<name>A0A328P4T5_9GAMM</name>
<sequence length="378" mass="40507">MQATDTEAKQLKRTRVRRLRLALLACAGLASAAIAHGATPDKRADTPGQMAIQVNADKLTLAVAKVPQIYLYGTIDAGAADRFEALVRSGKVPVGSDVYLNSPGGDMRAGIALGRLFRAQSIATHLGVPRKPSRSTTPTSKVAVCMDACTLAYMGGLFRWSPTGNDRFGALPLRTQPGNAAQAPDDVDAYLKELNLTAEAQYGRKIQADPAVLTGDEMINSGLANNGRLAPTVSYHMMGNAPLLTLGQSARDGQYRITLLCKPDGLTVTAYYMVGVERARKLVSRATRSYFEIDNQQTLPGDRDAFSATSESVMISRPVPFAQLPQFLAARSVGAWLADRGGAVRYGFTIYLESVRNRLQSYGDACAQMAKGSGATKR</sequence>
<protein>
    <submittedName>
        <fullName evidence="2">Uncharacterized protein</fullName>
    </submittedName>
</protein>
<comment type="caution">
    <text evidence="2">The sequence shown here is derived from an EMBL/GenBank/DDBJ whole genome shotgun (WGS) entry which is preliminary data.</text>
</comment>
<dbReference type="Proteomes" id="UP000248926">
    <property type="component" value="Unassembled WGS sequence"/>
</dbReference>
<proteinExistence type="predicted"/>
<dbReference type="AlphaFoldDB" id="A0A328P4T5"/>
<dbReference type="InterPro" id="IPR029045">
    <property type="entry name" value="ClpP/crotonase-like_dom_sf"/>
</dbReference>
<keyword evidence="1" id="KW-0732">Signal</keyword>
<dbReference type="SUPFAM" id="SSF52096">
    <property type="entry name" value="ClpP/crotonase"/>
    <property type="match status" value="1"/>
</dbReference>
<dbReference type="RefSeq" id="WP_111981332.1">
    <property type="nucleotide sequence ID" value="NZ_NFZS01000001.1"/>
</dbReference>